<evidence type="ECO:0000256" key="1">
    <source>
        <dbReference type="ARBA" id="ARBA00009347"/>
    </source>
</evidence>
<dbReference type="RefSeq" id="WP_211783355.1">
    <property type="nucleotide sequence ID" value="NZ_CP047289.1"/>
</dbReference>
<evidence type="ECO:0000259" key="4">
    <source>
        <dbReference type="Pfam" id="PF00441"/>
    </source>
</evidence>
<dbReference type="InterPro" id="IPR052547">
    <property type="entry name" value="Mito_Isobutyryl-CoADH"/>
</dbReference>
<keyword evidence="3" id="KW-0274">FAD</keyword>
<dbReference type="KEGG" id="fap:GR316_07535"/>
<dbReference type="Pfam" id="PF00441">
    <property type="entry name" value="Acyl-CoA_dh_1"/>
    <property type="match status" value="1"/>
</dbReference>
<name>A0A8J8SL54_9RHOB</name>
<sequence length="349" mass="37684">MQAELRDALARIRELPADGADGPSGPALVGALRGSGLLARAGQLAHWPEDPAELLTILWAVGAENLSAGRLLEGHVNAVKLVRIYGDGASVARDLDQGLLFGVWGADGADPARIEGDTLRGAKLFASGADTVDRPVISVRMGDRPQLLLLRRDVLQGRLFPEEWQVSGMQATASGRCDLDGIALHMAEPLGQPGDYLTEPHFQGGVWRYAAVQAGAMGTLLRITADHLRTRGQDQAPLQAQRLRRMLTACETARLWVERAARAVEHPAAPPETADTAILARLIVADEAEALLTAMDQALGAASFARSHPADRMRRDLRFYLRQANPDGLSHSVMERILCDSQRRAAWGM</sequence>
<dbReference type="SUPFAM" id="SSF47203">
    <property type="entry name" value="Acyl-CoA dehydrogenase C-terminal domain-like"/>
    <property type="match status" value="1"/>
</dbReference>
<dbReference type="InterPro" id="IPR036250">
    <property type="entry name" value="AcylCo_DH-like_C"/>
</dbReference>
<evidence type="ECO:0000313" key="5">
    <source>
        <dbReference type="EMBL" id="QUS36133.1"/>
    </source>
</evidence>
<evidence type="ECO:0000256" key="2">
    <source>
        <dbReference type="ARBA" id="ARBA00022630"/>
    </source>
</evidence>
<keyword evidence="6" id="KW-1185">Reference proteome</keyword>
<accession>A0A8J8SL54</accession>
<dbReference type="GO" id="GO:0016627">
    <property type="term" value="F:oxidoreductase activity, acting on the CH-CH group of donors"/>
    <property type="evidence" value="ECO:0007669"/>
    <property type="project" value="InterPro"/>
</dbReference>
<dbReference type="InterPro" id="IPR009100">
    <property type="entry name" value="AcylCoA_DH/oxidase_NM_dom_sf"/>
</dbReference>
<reference evidence="5" key="1">
    <citation type="submission" date="2020-01" db="EMBL/GenBank/DDBJ databases">
        <authorList>
            <person name="Yang Y."/>
            <person name="Kwon Y.M."/>
        </authorList>
    </citation>
    <scope>NUCLEOTIDE SEQUENCE</scope>
    <source>
        <strain evidence="5">PG104</strain>
    </source>
</reference>
<dbReference type="EMBL" id="CP047289">
    <property type="protein sequence ID" value="QUS36133.1"/>
    <property type="molecule type" value="Genomic_DNA"/>
</dbReference>
<dbReference type="PANTHER" id="PTHR43831">
    <property type="entry name" value="ISOBUTYRYL-COA DEHYDROGENASE"/>
    <property type="match status" value="1"/>
</dbReference>
<feature type="domain" description="Acyl-CoA dehydrogenase/oxidase C-terminal" evidence="4">
    <location>
        <begin position="208"/>
        <end position="320"/>
    </location>
</feature>
<dbReference type="Gene3D" id="1.20.140.10">
    <property type="entry name" value="Butyryl-CoA Dehydrogenase, subunit A, domain 3"/>
    <property type="match status" value="1"/>
</dbReference>
<dbReference type="InterPro" id="IPR009075">
    <property type="entry name" value="AcylCo_DH/oxidase_C"/>
</dbReference>
<dbReference type="AlphaFoldDB" id="A0A8J8SL54"/>
<dbReference type="PANTHER" id="PTHR43831:SF1">
    <property type="entry name" value="ISOBUTYRYL-COA DEHYDROGENASE, MITOCHONDRIAL"/>
    <property type="match status" value="1"/>
</dbReference>
<comment type="similarity">
    <text evidence="1">Belongs to the acyl-CoA dehydrogenase family.</text>
</comment>
<dbReference type="SUPFAM" id="SSF56645">
    <property type="entry name" value="Acyl-CoA dehydrogenase NM domain-like"/>
    <property type="match status" value="1"/>
</dbReference>
<organism evidence="5 6">
    <name type="scientific">Falsirhodobacter algicola</name>
    <dbReference type="NCBI Taxonomy" id="2692330"/>
    <lineage>
        <taxon>Bacteria</taxon>
        <taxon>Pseudomonadati</taxon>
        <taxon>Pseudomonadota</taxon>
        <taxon>Alphaproteobacteria</taxon>
        <taxon>Rhodobacterales</taxon>
        <taxon>Paracoccaceae</taxon>
        <taxon>Falsirhodobacter</taxon>
    </lineage>
</organism>
<gene>
    <name evidence="5" type="ORF">GR316_07535</name>
</gene>
<evidence type="ECO:0000256" key="3">
    <source>
        <dbReference type="ARBA" id="ARBA00022827"/>
    </source>
</evidence>
<proteinExistence type="inferred from homology"/>
<keyword evidence="2" id="KW-0285">Flavoprotein</keyword>
<evidence type="ECO:0000313" key="6">
    <source>
        <dbReference type="Proteomes" id="UP000679284"/>
    </source>
</evidence>
<protein>
    <recommendedName>
        <fullName evidence="4">Acyl-CoA dehydrogenase/oxidase C-terminal domain-containing protein</fullName>
    </recommendedName>
</protein>
<dbReference type="Proteomes" id="UP000679284">
    <property type="component" value="Chromosome"/>
</dbReference>